<dbReference type="Pfam" id="PF01738">
    <property type="entry name" value="DLH"/>
    <property type="match status" value="1"/>
</dbReference>
<evidence type="ECO:0000256" key="1">
    <source>
        <dbReference type="ARBA" id="ARBA00022729"/>
    </source>
</evidence>
<dbReference type="Proteomes" id="UP000216752">
    <property type="component" value="Chromosome"/>
</dbReference>
<dbReference type="EMBL" id="CP155573">
    <property type="protein sequence ID" value="XFO65176.1"/>
    <property type="molecule type" value="Genomic_DNA"/>
</dbReference>
<feature type="domain" description="Dienelactone hydrolase" evidence="2">
    <location>
        <begin position="145"/>
        <end position="252"/>
    </location>
</feature>
<dbReference type="PANTHER" id="PTHR43037">
    <property type="entry name" value="UNNAMED PRODUCT-RELATED"/>
    <property type="match status" value="1"/>
</dbReference>
<dbReference type="InterPro" id="IPR050955">
    <property type="entry name" value="Plant_Biomass_Hydrol_Est"/>
</dbReference>
<protein>
    <recommendedName>
        <fullName evidence="2">Dienelactone hydrolase domain-containing protein</fullName>
    </recommendedName>
</protein>
<dbReference type="SUPFAM" id="SSF53474">
    <property type="entry name" value="alpha/beta-Hydrolases"/>
    <property type="match status" value="1"/>
</dbReference>
<evidence type="ECO:0000313" key="4">
    <source>
        <dbReference type="Proteomes" id="UP000216752"/>
    </source>
</evidence>
<evidence type="ECO:0000313" key="3">
    <source>
        <dbReference type="EMBL" id="XFO65176.1"/>
    </source>
</evidence>
<reference evidence="3" key="1">
    <citation type="submission" date="2024-05" db="EMBL/GenBank/DDBJ databases">
        <title>Isolation and characterization of Sporomusa carbonis sp. nov., a carboxydotrophic hydrogenogen in the genus of Sporomusa isolated from a charcoal burning pile.</title>
        <authorList>
            <person name="Boeer T."/>
            <person name="Rosenbaum F."/>
            <person name="Eysell L."/>
            <person name="Mueller V."/>
            <person name="Daniel R."/>
            <person name="Poehlein A."/>
        </authorList>
    </citation>
    <scope>NUCLEOTIDE SEQUENCE [LARGE SCALE GENOMIC DNA]</scope>
    <source>
        <strain evidence="3">DSM 10669</strain>
    </source>
</reference>
<proteinExistence type="predicted"/>
<accession>A0ABZ3IHN9</accession>
<dbReference type="InterPro" id="IPR002925">
    <property type="entry name" value="Dienelactn_hydro"/>
</dbReference>
<dbReference type="RefSeq" id="WP_094605566.1">
    <property type="nucleotide sequence ID" value="NZ_CP155573.1"/>
</dbReference>
<organism evidence="3 4">
    <name type="scientific">Sporomusa silvacetica DSM 10669</name>
    <dbReference type="NCBI Taxonomy" id="1123289"/>
    <lineage>
        <taxon>Bacteria</taxon>
        <taxon>Bacillati</taxon>
        <taxon>Bacillota</taxon>
        <taxon>Negativicutes</taxon>
        <taxon>Selenomonadales</taxon>
        <taxon>Sporomusaceae</taxon>
        <taxon>Sporomusa</taxon>
    </lineage>
</organism>
<dbReference type="InterPro" id="IPR029058">
    <property type="entry name" value="AB_hydrolase_fold"/>
</dbReference>
<sequence>MRKIIATITISLIVIVASVYLFQKDFNVSELENKDTSRAALITMKPSNLETIEKSDTFVEKSNTFAYSDQKMQYLLIFPAKYTQTTNRWPLILFLHGSSLRGQELDLVKSYGPSWVAEQRTEFPFVVLAPQCPNGEDWLNKSEILAALLDDVSEKYRIDQDRVYLTGTSMGGNGAWYLAGQHPEYFAAIAPLASNPTVPSSWNNQLISMPIWAFHGEKDPVCPLENDEAMINALRGQGGTPKLTILPGQGHNIAGVYKNHELYDWFLANTRQPIE</sequence>
<keyword evidence="4" id="KW-1185">Reference proteome</keyword>
<dbReference type="Gene3D" id="3.40.50.1820">
    <property type="entry name" value="alpha/beta hydrolase"/>
    <property type="match status" value="1"/>
</dbReference>
<gene>
    <name evidence="3" type="ORF">SPSIL_012850</name>
</gene>
<name>A0ABZ3IHN9_9FIRM</name>
<dbReference type="PANTHER" id="PTHR43037:SF1">
    <property type="entry name" value="BLL1128 PROTEIN"/>
    <property type="match status" value="1"/>
</dbReference>
<keyword evidence="1" id="KW-0732">Signal</keyword>
<evidence type="ECO:0000259" key="2">
    <source>
        <dbReference type="Pfam" id="PF01738"/>
    </source>
</evidence>